<reference evidence="2" key="1">
    <citation type="journal article" date="2019" name="Int. J. Syst. Evol. Microbiol.">
        <title>The Global Catalogue of Microorganisms (GCM) 10K type strain sequencing project: providing services to taxonomists for standard genome sequencing and annotation.</title>
        <authorList>
            <consortium name="The Broad Institute Genomics Platform"/>
            <consortium name="The Broad Institute Genome Sequencing Center for Infectious Disease"/>
            <person name="Wu L."/>
            <person name="Ma J."/>
        </authorList>
    </citation>
    <scope>NUCLEOTIDE SEQUENCE [LARGE SCALE GENOMIC DNA]</scope>
    <source>
        <strain evidence="2">JCM 15614</strain>
    </source>
</reference>
<evidence type="ECO:0008006" key="3">
    <source>
        <dbReference type="Google" id="ProtNLM"/>
    </source>
</evidence>
<keyword evidence="2" id="KW-1185">Reference proteome</keyword>
<gene>
    <name evidence="1" type="ORF">GCM10010531_34760</name>
</gene>
<evidence type="ECO:0000313" key="1">
    <source>
        <dbReference type="EMBL" id="GAA3177992.1"/>
    </source>
</evidence>
<dbReference type="EMBL" id="BAAAVV010000009">
    <property type="protein sequence ID" value="GAA3177992.1"/>
    <property type="molecule type" value="Genomic_DNA"/>
</dbReference>
<accession>A0ABP6PI93</accession>
<dbReference type="PANTHER" id="PTHR35446:SF2">
    <property type="entry name" value="CARBOXYMUCONOLACTONE DECARBOXYLASE-LIKE DOMAIN-CONTAINING PROTEIN"/>
    <property type="match status" value="1"/>
</dbReference>
<comment type="caution">
    <text evidence="1">The sequence shown here is derived from an EMBL/GenBank/DDBJ whole genome shotgun (WGS) entry which is preliminary data.</text>
</comment>
<name>A0ABP6PI93_9ACTN</name>
<dbReference type="Gene3D" id="1.20.1290.10">
    <property type="entry name" value="AhpD-like"/>
    <property type="match status" value="1"/>
</dbReference>
<evidence type="ECO:0000313" key="2">
    <source>
        <dbReference type="Proteomes" id="UP001499924"/>
    </source>
</evidence>
<dbReference type="PANTHER" id="PTHR35446">
    <property type="entry name" value="SI:CH211-175M2.5"/>
    <property type="match status" value="1"/>
</dbReference>
<dbReference type="RefSeq" id="WP_344690266.1">
    <property type="nucleotide sequence ID" value="NZ_BAAAVV010000009.1"/>
</dbReference>
<dbReference type="Proteomes" id="UP001499924">
    <property type="component" value="Unassembled WGS sequence"/>
</dbReference>
<protein>
    <recommendedName>
        <fullName evidence="3">Alkylhydroperoxidase family enzyme, contains CxxC motif</fullName>
    </recommendedName>
</protein>
<sequence length="192" mass="20283">MYLSPPPDSPDADRMYADDRAEMGFVMTGSQLWAHRPELHDGLFALLGAASTAAGLTARERGILVTACASTLGDSYCSMAWGSKLAALADPELSGEVLRGLDDRLTDRERALAGWARRLARDANGTTAEDVDGLRNAGYDDGQILAITTYVALRIAFSTVNDGLGVQPEPELAAGAPESVRSAVTYGRPPAV</sequence>
<proteinExistence type="predicted"/>
<dbReference type="SUPFAM" id="SSF69118">
    <property type="entry name" value="AhpD-like"/>
    <property type="match status" value="1"/>
</dbReference>
<organism evidence="1 2">
    <name type="scientific">Blastococcus jejuensis</name>
    <dbReference type="NCBI Taxonomy" id="351224"/>
    <lineage>
        <taxon>Bacteria</taxon>
        <taxon>Bacillati</taxon>
        <taxon>Actinomycetota</taxon>
        <taxon>Actinomycetes</taxon>
        <taxon>Geodermatophilales</taxon>
        <taxon>Geodermatophilaceae</taxon>
        <taxon>Blastococcus</taxon>
    </lineage>
</organism>
<dbReference type="InterPro" id="IPR029032">
    <property type="entry name" value="AhpD-like"/>
</dbReference>